<sequence length="86" mass="9074">MAIVSPIKVDATTDKMVADAAHFLGRSKKDIVDAAVRDYVEAHRGEINDGIRAALARLDGTRASVVAEISGLSEAELSELGGVPER</sequence>
<dbReference type="Proteomes" id="UP000298313">
    <property type="component" value="Unassembled WGS sequence"/>
</dbReference>
<organism evidence="1 2">
    <name type="scientific">Cryobacterium fucosi</name>
    <dbReference type="NCBI Taxonomy" id="1259157"/>
    <lineage>
        <taxon>Bacteria</taxon>
        <taxon>Bacillati</taxon>
        <taxon>Actinomycetota</taxon>
        <taxon>Actinomycetes</taxon>
        <taxon>Micrococcales</taxon>
        <taxon>Microbacteriaceae</taxon>
        <taxon>Cryobacterium</taxon>
    </lineage>
</organism>
<comment type="caution">
    <text evidence="1">The sequence shown here is derived from an EMBL/GenBank/DDBJ whole genome shotgun (WGS) entry which is preliminary data.</text>
</comment>
<dbReference type="AlphaFoldDB" id="A0A4R9AUS0"/>
<dbReference type="OrthoDB" id="9803128at2"/>
<dbReference type="RefSeq" id="WP_134525059.1">
    <property type="nucleotide sequence ID" value="NZ_SOHH01000121.1"/>
</dbReference>
<protein>
    <submittedName>
        <fullName evidence="1">Uncharacterized protein</fullName>
    </submittedName>
</protein>
<evidence type="ECO:0000313" key="2">
    <source>
        <dbReference type="Proteomes" id="UP000298313"/>
    </source>
</evidence>
<proteinExistence type="predicted"/>
<keyword evidence="2" id="KW-1185">Reference proteome</keyword>
<dbReference type="EMBL" id="SOHH01000121">
    <property type="protein sequence ID" value="TFD70515.1"/>
    <property type="molecule type" value="Genomic_DNA"/>
</dbReference>
<evidence type="ECO:0000313" key="1">
    <source>
        <dbReference type="EMBL" id="TFD70515.1"/>
    </source>
</evidence>
<name>A0A4R9AUS0_9MICO</name>
<gene>
    <name evidence="1" type="ORF">E3T48_16300</name>
</gene>
<accession>A0A4R9AUS0</accession>
<reference evidence="1 2" key="1">
    <citation type="submission" date="2019-03" db="EMBL/GenBank/DDBJ databases">
        <title>Genomics of glacier-inhabiting Cryobacterium strains.</title>
        <authorList>
            <person name="Liu Q."/>
            <person name="Xin Y.-H."/>
        </authorList>
    </citation>
    <scope>NUCLEOTIDE SEQUENCE [LARGE SCALE GENOMIC DNA]</scope>
    <source>
        <strain evidence="1 2">Hh4</strain>
    </source>
</reference>